<dbReference type="Proteomes" id="UP001642360">
    <property type="component" value="Unassembled WGS sequence"/>
</dbReference>
<name>A0ABC8TDY8_9AQUA</name>
<comment type="caution">
    <text evidence="2">The sequence shown here is derived from an EMBL/GenBank/DDBJ whole genome shotgun (WGS) entry which is preliminary data.</text>
</comment>
<evidence type="ECO:0000313" key="2">
    <source>
        <dbReference type="EMBL" id="CAK9167291.1"/>
    </source>
</evidence>
<accession>A0ABC8TDY8</accession>
<reference evidence="2 3" key="1">
    <citation type="submission" date="2024-02" db="EMBL/GenBank/DDBJ databases">
        <authorList>
            <person name="Vignale AGUSTIN F."/>
            <person name="Sosa J E."/>
            <person name="Modenutti C."/>
        </authorList>
    </citation>
    <scope>NUCLEOTIDE SEQUENCE [LARGE SCALE GENOMIC DNA]</scope>
</reference>
<protein>
    <submittedName>
        <fullName evidence="2">Uncharacterized protein</fullName>
    </submittedName>
</protein>
<proteinExistence type="predicted"/>
<feature type="region of interest" description="Disordered" evidence="1">
    <location>
        <begin position="1"/>
        <end position="23"/>
    </location>
</feature>
<dbReference type="EMBL" id="CAUOFW020004800">
    <property type="protein sequence ID" value="CAK9167291.1"/>
    <property type="molecule type" value="Genomic_DNA"/>
</dbReference>
<feature type="non-terminal residue" evidence="2">
    <location>
        <position position="1"/>
    </location>
</feature>
<evidence type="ECO:0000256" key="1">
    <source>
        <dbReference type="SAM" id="MobiDB-lite"/>
    </source>
</evidence>
<gene>
    <name evidence="2" type="ORF">ILEXP_LOCUS36554</name>
</gene>
<dbReference type="AlphaFoldDB" id="A0ABC8TDY8"/>
<organism evidence="2 3">
    <name type="scientific">Ilex paraguariensis</name>
    <name type="common">yerba mate</name>
    <dbReference type="NCBI Taxonomy" id="185542"/>
    <lineage>
        <taxon>Eukaryota</taxon>
        <taxon>Viridiplantae</taxon>
        <taxon>Streptophyta</taxon>
        <taxon>Embryophyta</taxon>
        <taxon>Tracheophyta</taxon>
        <taxon>Spermatophyta</taxon>
        <taxon>Magnoliopsida</taxon>
        <taxon>eudicotyledons</taxon>
        <taxon>Gunneridae</taxon>
        <taxon>Pentapetalae</taxon>
        <taxon>asterids</taxon>
        <taxon>campanulids</taxon>
        <taxon>Aquifoliales</taxon>
        <taxon>Aquifoliaceae</taxon>
        <taxon>Ilex</taxon>
    </lineage>
</organism>
<evidence type="ECO:0000313" key="3">
    <source>
        <dbReference type="Proteomes" id="UP001642360"/>
    </source>
</evidence>
<keyword evidence="3" id="KW-1185">Reference proteome</keyword>
<sequence length="50" mass="5674">EKEKARLAQFEGKSKNMNPPKLDAPLFETTEAKELKDIDPGLQDLQTNVF</sequence>